<dbReference type="CDD" id="cd09599">
    <property type="entry name" value="M1_LTA4H"/>
    <property type="match status" value="1"/>
</dbReference>
<keyword evidence="9" id="KW-0479">Metal-binding</keyword>
<dbReference type="Proteomes" id="UP001156921">
    <property type="component" value="Unassembled WGS sequence"/>
</dbReference>
<evidence type="ECO:0000313" key="16">
    <source>
        <dbReference type="Proteomes" id="UP001156921"/>
    </source>
</evidence>
<evidence type="ECO:0000256" key="12">
    <source>
        <dbReference type="ARBA" id="ARBA00023049"/>
    </source>
</evidence>
<evidence type="ECO:0000256" key="4">
    <source>
        <dbReference type="ARBA" id="ARBA00010136"/>
    </source>
</evidence>
<dbReference type="Pfam" id="PF17900">
    <property type="entry name" value="Peptidase_M1_N"/>
    <property type="match status" value="1"/>
</dbReference>
<evidence type="ECO:0000256" key="5">
    <source>
        <dbReference type="ARBA" id="ARBA00012564"/>
    </source>
</evidence>
<dbReference type="InterPro" id="IPR014782">
    <property type="entry name" value="Peptidase_M1_dom"/>
</dbReference>
<dbReference type="EC" id="3.4.11.2" evidence="5"/>
<evidence type="ECO:0000256" key="1">
    <source>
        <dbReference type="ARBA" id="ARBA00000098"/>
    </source>
</evidence>
<dbReference type="InterPro" id="IPR042097">
    <property type="entry name" value="Aminopeptidase_N-like_N_sf"/>
</dbReference>
<dbReference type="InterPro" id="IPR027268">
    <property type="entry name" value="Peptidase_M4/M1_CTD_sf"/>
</dbReference>
<accession>A0ABQ6BKY8</accession>
<dbReference type="Pfam" id="PF01433">
    <property type="entry name" value="Peptidase_M1"/>
    <property type="match status" value="1"/>
</dbReference>
<evidence type="ECO:0000256" key="7">
    <source>
        <dbReference type="ARBA" id="ARBA00022490"/>
    </source>
</evidence>
<feature type="signal peptide" evidence="13">
    <location>
        <begin position="1"/>
        <end position="21"/>
    </location>
</feature>
<evidence type="ECO:0000256" key="6">
    <source>
        <dbReference type="ARBA" id="ARBA00015611"/>
    </source>
</evidence>
<dbReference type="Gene3D" id="1.10.390.10">
    <property type="entry name" value="Neutral Protease Domain 2"/>
    <property type="match status" value="1"/>
</dbReference>
<evidence type="ECO:0000256" key="13">
    <source>
        <dbReference type="SAM" id="SignalP"/>
    </source>
</evidence>
<dbReference type="InterPro" id="IPR034015">
    <property type="entry name" value="M1_LTA4H"/>
</dbReference>
<keyword evidence="7" id="KW-0963">Cytoplasm</keyword>
<evidence type="ECO:0000256" key="9">
    <source>
        <dbReference type="ARBA" id="ARBA00022723"/>
    </source>
</evidence>
<protein>
    <recommendedName>
        <fullName evidence="6">Aminopeptidase N</fullName>
        <ecNumber evidence="5">3.4.11.2</ecNumber>
    </recommendedName>
</protein>
<evidence type="ECO:0000256" key="10">
    <source>
        <dbReference type="ARBA" id="ARBA00022801"/>
    </source>
</evidence>
<comment type="similarity">
    <text evidence="4">Belongs to the peptidase M1 family.</text>
</comment>
<keyword evidence="12" id="KW-0482">Metalloprotease</keyword>
<dbReference type="InterPro" id="IPR015211">
    <property type="entry name" value="Peptidase_M1_C"/>
</dbReference>
<dbReference type="SUPFAM" id="SSF55486">
    <property type="entry name" value="Metalloproteases ('zincins'), catalytic domain"/>
    <property type="match status" value="1"/>
</dbReference>
<gene>
    <name evidence="15" type="ORF">GCM10007859_05340</name>
</gene>
<evidence type="ECO:0000313" key="15">
    <source>
        <dbReference type="EMBL" id="GLS00528.1"/>
    </source>
</evidence>
<keyword evidence="16" id="KW-1185">Reference proteome</keyword>
<proteinExistence type="inferred from homology"/>
<dbReference type="PANTHER" id="PTHR45726:SF3">
    <property type="entry name" value="LEUKOTRIENE A-4 HYDROLASE"/>
    <property type="match status" value="1"/>
</dbReference>
<evidence type="ECO:0000256" key="3">
    <source>
        <dbReference type="ARBA" id="ARBA00004496"/>
    </source>
</evidence>
<dbReference type="Gene3D" id="3.30.2010.30">
    <property type="match status" value="1"/>
</dbReference>
<comment type="caution">
    <text evidence="15">The sequence shown here is derived from an EMBL/GenBank/DDBJ whole genome shotgun (WGS) entry which is preliminary data.</text>
</comment>
<dbReference type="InterPro" id="IPR038502">
    <property type="entry name" value="M1_LTA-4_hydro/amino_C_sf"/>
</dbReference>
<dbReference type="InterPro" id="IPR016024">
    <property type="entry name" value="ARM-type_fold"/>
</dbReference>
<evidence type="ECO:0000256" key="2">
    <source>
        <dbReference type="ARBA" id="ARBA00001947"/>
    </source>
</evidence>
<keyword evidence="8" id="KW-0645">Protease</keyword>
<dbReference type="InterPro" id="IPR049980">
    <property type="entry name" value="LTA4H_cat"/>
</dbReference>
<comment type="cofactor">
    <cofactor evidence="2">
        <name>Zn(2+)</name>
        <dbReference type="ChEBI" id="CHEBI:29105"/>
    </cofactor>
</comment>
<keyword evidence="11" id="KW-0862">Zinc</keyword>
<dbReference type="PRINTS" id="PR00756">
    <property type="entry name" value="ALADIPTASE"/>
</dbReference>
<dbReference type="SMART" id="SM01263">
    <property type="entry name" value="Leuk-A4-hydro_C"/>
    <property type="match status" value="1"/>
</dbReference>
<feature type="domain" description="Peptidase M1 leukotriene A4 hydrolase/aminopeptidase C-terminal" evidence="14">
    <location>
        <begin position="500"/>
        <end position="646"/>
    </location>
</feature>
<dbReference type="Gene3D" id="2.60.40.1730">
    <property type="entry name" value="tricorn interacting facor f3 domain"/>
    <property type="match status" value="1"/>
</dbReference>
<evidence type="ECO:0000256" key="11">
    <source>
        <dbReference type="ARBA" id="ARBA00022833"/>
    </source>
</evidence>
<dbReference type="RefSeq" id="WP_284220855.1">
    <property type="nucleotide sequence ID" value="NZ_BSOY01000006.1"/>
</dbReference>
<evidence type="ECO:0000256" key="8">
    <source>
        <dbReference type="ARBA" id="ARBA00022670"/>
    </source>
</evidence>
<organism evidence="15 16">
    <name type="scientific">Brevundimonas denitrificans</name>
    <dbReference type="NCBI Taxonomy" id="1443434"/>
    <lineage>
        <taxon>Bacteria</taxon>
        <taxon>Pseudomonadati</taxon>
        <taxon>Pseudomonadota</taxon>
        <taxon>Alphaproteobacteria</taxon>
        <taxon>Caulobacterales</taxon>
        <taxon>Caulobacteraceae</taxon>
        <taxon>Brevundimonas</taxon>
    </lineage>
</organism>
<dbReference type="Pfam" id="PF09127">
    <property type="entry name" value="Leuk-A4-hydro_C"/>
    <property type="match status" value="1"/>
</dbReference>
<dbReference type="PANTHER" id="PTHR45726">
    <property type="entry name" value="LEUKOTRIENE A-4 HYDROLASE"/>
    <property type="match status" value="1"/>
</dbReference>
<comment type="catalytic activity">
    <reaction evidence="1">
        <text>Release of an N-terminal amino acid, Xaa-|-Yaa- from a peptide, amide or arylamide. Xaa is preferably Ala, but may be most amino acids including Pro (slow action). When a terminal hydrophobic residue is followed by a prolyl residue, the two may be released as an intact Xaa-Pro dipeptide.</text>
        <dbReference type="EC" id="3.4.11.2"/>
    </reaction>
</comment>
<dbReference type="Gene3D" id="1.25.40.320">
    <property type="entry name" value="Peptidase M1, leukotriene A4 hydrolase/aminopeptidase C-terminal domain"/>
    <property type="match status" value="1"/>
</dbReference>
<dbReference type="SUPFAM" id="SSF48371">
    <property type="entry name" value="ARM repeat"/>
    <property type="match status" value="1"/>
</dbReference>
<dbReference type="PROSITE" id="PS51257">
    <property type="entry name" value="PROKAR_LIPOPROTEIN"/>
    <property type="match status" value="1"/>
</dbReference>
<evidence type="ECO:0000259" key="14">
    <source>
        <dbReference type="SMART" id="SM01263"/>
    </source>
</evidence>
<reference evidence="16" key="1">
    <citation type="journal article" date="2019" name="Int. J. Syst. Evol. Microbiol.">
        <title>The Global Catalogue of Microorganisms (GCM) 10K type strain sequencing project: providing services to taxonomists for standard genome sequencing and annotation.</title>
        <authorList>
            <consortium name="The Broad Institute Genomics Platform"/>
            <consortium name="The Broad Institute Genome Sequencing Center for Infectious Disease"/>
            <person name="Wu L."/>
            <person name="Ma J."/>
        </authorList>
    </citation>
    <scope>NUCLEOTIDE SEQUENCE [LARGE SCALE GENOMIC DNA]</scope>
    <source>
        <strain evidence="16">NBRC 110107</strain>
    </source>
</reference>
<comment type="subcellular location">
    <subcellularLocation>
        <location evidence="3">Cytoplasm</location>
    </subcellularLocation>
</comment>
<feature type="chain" id="PRO_5046105475" description="Aminopeptidase N" evidence="13">
    <location>
        <begin position="22"/>
        <end position="649"/>
    </location>
</feature>
<name>A0ABQ6BKY8_9CAUL</name>
<dbReference type="InterPro" id="IPR045357">
    <property type="entry name" value="Aminopeptidase_N-like_N"/>
</dbReference>
<sequence length="649" mass="70991">MIRKFGLVSTIALATALGGCAMIPGFGPGSDMPTVPAPATAPVQYVRDIHSHARPEIARVKHVALDLTTDFATGTLSGTAALDITAEPGATEIILDVRNLDIQDVRDASGAPLQFQTGDSDPNLGQPLTIRFPAFAAGEQRRIVIRYATRPDAAALQWLTPAQTAGGQQPYMFSQGQAILTRTWIPTQDSPGIRQTWDARITAPSALKVVMSAEGLTTRGEPAGDGMTAWRFRMTNPVPPYLIAVAVGDVAFQAIDERTGVWTEPSMLAAAHAEMVPTAEMVDAAEALYGPYRWGRYDLLILPPSFPFGGMENPRLTFATPTIIAGDQSLVSLVAHELAHSWSGNLVTNATWADFWLNEGFTVYFENRIMEAVYGRDRALMLQSLGWGDLQSTLADLPAADTRLKLDLAGRDPDEGLTDVAYEKGAAFLFTIERTVGRERFDAWLKGYFERNAFRPMTTEMFLEDIRAHLVTTRALEDQLMMDAWIYQPGMPSNWVPPVSGAFAPVDAAARAFHAGGPASAVPWAGWSTQERQRFLAWRPEGRAAGADWLTPAQLADLEATLKLREEGNAEVVFAWLQIAVQHRYQPAVPTLERFLTTMGRRKFVLPLFTSLWAEGDWGRAIATPLYARARPGYHPVTTNSVDAVVGRP</sequence>
<dbReference type="EMBL" id="BSOY01000006">
    <property type="protein sequence ID" value="GLS00528.1"/>
    <property type="molecule type" value="Genomic_DNA"/>
</dbReference>
<dbReference type="InterPro" id="IPR001930">
    <property type="entry name" value="Peptidase_M1"/>
</dbReference>
<keyword evidence="13" id="KW-0732">Signal</keyword>
<dbReference type="SUPFAM" id="SSF63737">
    <property type="entry name" value="Leukotriene A4 hydrolase N-terminal domain"/>
    <property type="match status" value="1"/>
</dbReference>
<keyword evidence="10" id="KW-0378">Hydrolase</keyword>